<evidence type="ECO:0000313" key="2">
    <source>
        <dbReference type="Proteomes" id="UP000054166"/>
    </source>
</evidence>
<dbReference type="Gene3D" id="3.80.10.10">
    <property type="entry name" value="Ribonuclease Inhibitor"/>
    <property type="match status" value="1"/>
</dbReference>
<dbReference type="HOGENOM" id="CLU_020999_3_1_1"/>
<proteinExistence type="predicted"/>
<sequence length="488" mass="55519">MSDKVNDIQRLATSEQGRFVHKIFVLHNKKYVQHDVSIRVCIAEIRDVNRDAITSNLPDETLAAIFEAGLALTKQPYVVSWNPPYIERNKPFEILVSSVSRRWRNVALQTPRLWTDIRINVSKFTAGDMLDLYLSRSKSYLLDIAFTQLGQDERSYDPDPDFDTNNFAWCLEQLVPHATHWRQFVIEGVSVGPETSHLFSPLAGLYVPALERMVIDCYCSPSRVVEIFSAGAPLLSYMELMEVYFVPPLDTVTSLRLETRHSQLSYTDFSHLMSHMRSLTHLSMNATIADISDLATAGHQSPRIELHSAVWLDLELDLSWSRHPSVGALCFLDLPALESLVIHGTAVGIVDAFTSHRHSYLSLRTLTLTSKLKLDFEKLESTKVREFIRLFPNIRDFAIDGTDPTFLHALCEAQTTDELLWPQLSVITLKSNPALRHSLTLNDIIHLVENRATLGHPISRITLSSYIVRWAARKEKERLKELVGLEEC</sequence>
<gene>
    <name evidence="1" type="ORF">PILCRDRAFT_10010</name>
</gene>
<keyword evidence="2" id="KW-1185">Reference proteome</keyword>
<evidence type="ECO:0000313" key="1">
    <source>
        <dbReference type="EMBL" id="KIM79833.1"/>
    </source>
</evidence>
<name>A0A0C3B0S2_PILCF</name>
<dbReference type="Gene3D" id="1.20.1280.50">
    <property type="match status" value="1"/>
</dbReference>
<dbReference type="Proteomes" id="UP000054166">
    <property type="component" value="Unassembled WGS sequence"/>
</dbReference>
<organism evidence="1 2">
    <name type="scientific">Piloderma croceum (strain F 1598)</name>
    <dbReference type="NCBI Taxonomy" id="765440"/>
    <lineage>
        <taxon>Eukaryota</taxon>
        <taxon>Fungi</taxon>
        <taxon>Dikarya</taxon>
        <taxon>Basidiomycota</taxon>
        <taxon>Agaricomycotina</taxon>
        <taxon>Agaricomycetes</taxon>
        <taxon>Agaricomycetidae</taxon>
        <taxon>Atheliales</taxon>
        <taxon>Atheliaceae</taxon>
        <taxon>Piloderma</taxon>
    </lineage>
</organism>
<protein>
    <submittedName>
        <fullName evidence="1">Uncharacterized protein</fullName>
    </submittedName>
</protein>
<dbReference type="InParanoid" id="A0A0C3B0S2"/>
<dbReference type="EMBL" id="KN833007">
    <property type="protein sequence ID" value="KIM79833.1"/>
    <property type="molecule type" value="Genomic_DNA"/>
</dbReference>
<accession>A0A0C3B0S2</accession>
<dbReference type="OrthoDB" id="3258333at2759"/>
<reference evidence="2" key="2">
    <citation type="submission" date="2015-01" db="EMBL/GenBank/DDBJ databases">
        <title>Evolutionary Origins and Diversification of the Mycorrhizal Mutualists.</title>
        <authorList>
            <consortium name="DOE Joint Genome Institute"/>
            <consortium name="Mycorrhizal Genomics Consortium"/>
            <person name="Kohler A."/>
            <person name="Kuo A."/>
            <person name="Nagy L.G."/>
            <person name="Floudas D."/>
            <person name="Copeland A."/>
            <person name="Barry K.W."/>
            <person name="Cichocki N."/>
            <person name="Veneault-Fourrey C."/>
            <person name="LaButti K."/>
            <person name="Lindquist E.A."/>
            <person name="Lipzen A."/>
            <person name="Lundell T."/>
            <person name="Morin E."/>
            <person name="Murat C."/>
            <person name="Riley R."/>
            <person name="Ohm R."/>
            <person name="Sun H."/>
            <person name="Tunlid A."/>
            <person name="Henrissat B."/>
            <person name="Grigoriev I.V."/>
            <person name="Hibbett D.S."/>
            <person name="Martin F."/>
        </authorList>
    </citation>
    <scope>NUCLEOTIDE SEQUENCE [LARGE SCALE GENOMIC DNA]</scope>
    <source>
        <strain evidence="2">F 1598</strain>
    </source>
</reference>
<dbReference type="AlphaFoldDB" id="A0A0C3B0S2"/>
<dbReference type="InterPro" id="IPR032675">
    <property type="entry name" value="LRR_dom_sf"/>
</dbReference>
<reference evidence="1 2" key="1">
    <citation type="submission" date="2014-04" db="EMBL/GenBank/DDBJ databases">
        <authorList>
            <consortium name="DOE Joint Genome Institute"/>
            <person name="Kuo A."/>
            <person name="Tarkka M."/>
            <person name="Buscot F."/>
            <person name="Kohler A."/>
            <person name="Nagy L.G."/>
            <person name="Floudas D."/>
            <person name="Copeland A."/>
            <person name="Barry K.W."/>
            <person name="Cichocki N."/>
            <person name="Veneault-Fourrey C."/>
            <person name="LaButti K."/>
            <person name="Lindquist E.A."/>
            <person name="Lipzen A."/>
            <person name="Lundell T."/>
            <person name="Morin E."/>
            <person name="Murat C."/>
            <person name="Sun H."/>
            <person name="Tunlid A."/>
            <person name="Henrissat B."/>
            <person name="Grigoriev I.V."/>
            <person name="Hibbett D.S."/>
            <person name="Martin F."/>
            <person name="Nordberg H.P."/>
            <person name="Cantor M.N."/>
            <person name="Hua S.X."/>
        </authorList>
    </citation>
    <scope>NUCLEOTIDE SEQUENCE [LARGE SCALE GENOMIC DNA]</scope>
    <source>
        <strain evidence="1 2">F 1598</strain>
    </source>
</reference>